<dbReference type="Proteomes" id="UP000315037">
    <property type="component" value="Unassembled WGS sequence"/>
</dbReference>
<proteinExistence type="predicted"/>
<dbReference type="RefSeq" id="WP_165600903.1">
    <property type="nucleotide sequence ID" value="NZ_SORZ01000002.1"/>
</dbReference>
<evidence type="ECO:0000313" key="3">
    <source>
        <dbReference type="Proteomes" id="UP000315037"/>
    </source>
</evidence>
<keyword evidence="1" id="KW-0472">Membrane</keyword>
<keyword evidence="3" id="KW-1185">Reference proteome</keyword>
<evidence type="ECO:0000313" key="2">
    <source>
        <dbReference type="EMBL" id="TPW34292.1"/>
    </source>
</evidence>
<accession>A0A506UM35</accession>
<feature type="transmembrane region" description="Helical" evidence="1">
    <location>
        <begin position="12"/>
        <end position="31"/>
    </location>
</feature>
<keyword evidence="1" id="KW-1133">Transmembrane helix</keyword>
<name>A0A506UM35_9PROT</name>
<gene>
    <name evidence="2" type="ORF">E3202_07255</name>
</gene>
<organism evidence="2 3">
    <name type="scientific">Oecophyllibacter saccharovorans</name>
    <dbReference type="NCBI Taxonomy" id="2558360"/>
    <lineage>
        <taxon>Bacteria</taxon>
        <taxon>Pseudomonadati</taxon>
        <taxon>Pseudomonadota</taxon>
        <taxon>Alphaproteobacteria</taxon>
        <taxon>Acetobacterales</taxon>
        <taxon>Acetobacteraceae</taxon>
        <taxon>Oecophyllibacter</taxon>
    </lineage>
</organism>
<dbReference type="EMBL" id="SORZ01000002">
    <property type="protein sequence ID" value="TPW34292.1"/>
    <property type="molecule type" value="Genomic_DNA"/>
</dbReference>
<evidence type="ECO:0000256" key="1">
    <source>
        <dbReference type="SAM" id="Phobius"/>
    </source>
</evidence>
<comment type="caution">
    <text evidence="2">The sequence shown here is derived from an EMBL/GenBank/DDBJ whole genome shotgun (WGS) entry which is preliminary data.</text>
</comment>
<sequence length="312" mass="33559">MSAFGQLWKRAPLWRLSLLVGIAGLGLAAFFPTPFLKAQCPWLPGSAESLEKTGAADSAAAVPQARFTYPDLRESLQGSVPLGAFILPLPEGTWHPLLAAQTPPPASFSYLAFVRLTGPVGTGGKVTGLLVVQVSPTPLPPAIADTMMAACHDDRNYMTQLRELPRETQCTFLSPTLLGQQTVSFNPLITETIARLHTLDMLLPPLMIMSGWRLFRPQTAEDGAGASSASLPPAQVMTVDLLLAPTKPGTTHLLAPLQAWDRQEIGHVAAARSYVTAQKNWTGQWIARLNQGFHIPALEPSPTPRDPAFHGP</sequence>
<protein>
    <submittedName>
        <fullName evidence="2">Uncharacterized protein</fullName>
    </submittedName>
</protein>
<dbReference type="AlphaFoldDB" id="A0A506UM35"/>
<keyword evidence="1" id="KW-0812">Transmembrane</keyword>
<reference evidence="2 3" key="1">
    <citation type="submission" date="2019-03" db="EMBL/GenBank/DDBJ databases">
        <title>The complete genome sequence of Neokomagataea sp. Jb2 NBRC113641.</title>
        <authorList>
            <person name="Chua K.-O."/>
            <person name="Chan K.-G."/>
            <person name="See-Too W.-S."/>
        </authorList>
    </citation>
    <scope>NUCLEOTIDE SEQUENCE [LARGE SCALE GENOMIC DNA]</scope>
    <source>
        <strain evidence="2 3">Jb2</strain>
    </source>
</reference>